<evidence type="ECO:0000259" key="2">
    <source>
        <dbReference type="Pfam" id="PF01895"/>
    </source>
</evidence>
<dbReference type="PANTHER" id="PTHR42930">
    <property type="entry name" value="PHOSPHATE-SPECIFIC TRANSPORT SYSTEM ACCESSORY PROTEIN PHOU"/>
    <property type="match status" value="1"/>
</dbReference>
<proteinExistence type="predicted"/>
<reference evidence="3 4" key="1">
    <citation type="submission" date="2020-10" db="EMBL/GenBank/DDBJ databases">
        <title>Identification of Nocardia species via Next-generation sequencing and recognition of intraspecies genetic diversity.</title>
        <authorList>
            <person name="Li P."/>
            <person name="Li P."/>
            <person name="Lu B."/>
        </authorList>
    </citation>
    <scope>NUCLEOTIDE SEQUENCE [LARGE SCALE GENOMIC DNA]</scope>
    <source>
        <strain evidence="3 4">BJ06-0157</strain>
    </source>
</reference>
<dbReference type="InterPro" id="IPR038078">
    <property type="entry name" value="PhoU-like_sf"/>
</dbReference>
<feature type="domain" description="PhoU" evidence="2">
    <location>
        <begin position="121"/>
        <end position="203"/>
    </location>
</feature>
<dbReference type="Gene3D" id="1.20.58.220">
    <property type="entry name" value="Phosphate transport system protein phou homolog 2, domain 2"/>
    <property type="match status" value="1"/>
</dbReference>
<dbReference type="NCBIfam" id="TIGR02135">
    <property type="entry name" value="phoU_full"/>
    <property type="match status" value="1"/>
</dbReference>
<evidence type="ECO:0000256" key="1">
    <source>
        <dbReference type="ARBA" id="ARBA00022592"/>
    </source>
</evidence>
<comment type="caution">
    <text evidence="3">The sequence shown here is derived from an EMBL/GenBank/DDBJ whole genome shotgun (WGS) entry which is preliminary data.</text>
</comment>
<evidence type="ECO:0000313" key="3">
    <source>
        <dbReference type="EMBL" id="MBF6302813.1"/>
    </source>
</evidence>
<keyword evidence="1" id="KW-0592">Phosphate transport</keyword>
<evidence type="ECO:0000313" key="4">
    <source>
        <dbReference type="Proteomes" id="UP000702209"/>
    </source>
</evidence>
<feature type="domain" description="PhoU" evidence="2">
    <location>
        <begin position="26"/>
        <end position="101"/>
    </location>
</feature>
<organism evidence="3 4">
    <name type="scientific">Nocardia amamiensis</name>
    <dbReference type="NCBI Taxonomy" id="404578"/>
    <lineage>
        <taxon>Bacteria</taxon>
        <taxon>Bacillati</taxon>
        <taxon>Actinomycetota</taxon>
        <taxon>Actinomycetes</taxon>
        <taxon>Mycobacteriales</taxon>
        <taxon>Nocardiaceae</taxon>
        <taxon>Nocardia</taxon>
    </lineage>
</organism>
<gene>
    <name evidence="3" type="primary">phoU</name>
    <name evidence="3" type="ORF">IU459_35570</name>
</gene>
<sequence length="224" mass="24252">MRTRYHKDLEQLANLLHELCLRDRAVVATASNALINADLEQAERAIDLGRGITAMSEACEREAVRLLALQAPVAGELRRVVTAVQLVGDLARMGALAEHIAVVARRRHPAHAVPEPVRPLIARMGAAAVAMAGGAAAVLESGDPGDAAQLDSADDAMDRLHQELLTRVLGEDWSHGTTAVVDLTLLGRYYERFADHTVEVGRRTIFMATGQSPDEWMARGCDLH</sequence>
<dbReference type="InterPro" id="IPR026022">
    <property type="entry name" value="PhoU_dom"/>
</dbReference>
<accession>A0ABS0D1U0</accession>
<dbReference type="SUPFAM" id="SSF109755">
    <property type="entry name" value="PhoU-like"/>
    <property type="match status" value="1"/>
</dbReference>
<dbReference type="Pfam" id="PF01895">
    <property type="entry name" value="PhoU"/>
    <property type="match status" value="2"/>
</dbReference>
<dbReference type="RefSeq" id="WP_195133995.1">
    <property type="nucleotide sequence ID" value="NZ_JADLQX010000060.1"/>
</dbReference>
<protein>
    <submittedName>
        <fullName evidence="3">Phosphate signaling complex protein PhoU</fullName>
    </submittedName>
</protein>
<keyword evidence="4" id="KW-1185">Reference proteome</keyword>
<keyword evidence="1" id="KW-0813">Transport</keyword>
<dbReference type="PANTHER" id="PTHR42930:SF3">
    <property type="entry name" value="PHOSPHATE-SPECIFIC TRANSPORT SYSTEM ACCESSORY PROTEIN PHOU"/>
    <property type="match status" value="1"/>
</dbReference>
<dbReference type="EMBL" id="JADLQX010000060">
    <property type="protein sequence ID" value="MBF6302813.1"/>
    <property type="molecule type" value="Genomic_DNA"/>
</dbReference>
<dbReference type="Proteomes" id="UP000702209">
    <property type="component" value="Unassembled WGS sequence"/>
</dbReference>
<dbReference type="InterPro" id="IPR028366">
    <property type="entry name" value="PhoU"/>
</dbReference>
<name>A0ABS0D1U0_9NOCA</name>